<organism evidence="3 4">
    <name type="scientific">Saccharopolyspora erythraea</name>
    <name type="common">Streptomyces erythraeus</name>
    <dbReference type="NCBI Taxonomy" id="1836"/>
    <lineage>
        <taxon>Bacteria</taxon>
        <taxon>Bacillati</taxon>
        <taxon>Actinomycetota</taxon>
        <taxon>Actinomycetes</taxon>
        <taxon>Pseudonocardiales</taxon>
        <taxon>Pseudonocardiaceae</taxon>
        <taxon>Saccharopolyspora</taxon>
    </lineage>
</organism>
<dbReference type="InterPro" id="IPR050445">
    <property type="entry name" value="Bact_polysacc_biosynth/exp"/>
</dbReference>
<dbReference type="PANTHER" id="PTHR32309">
    <property type="entry name" value="TYROSINE-PROTEIN KINASE"/>
    <property type="match status" value="1"/>
</dbReference>
<keyword evidence="1" id="KW-0547">Nucleotide-binding</keyword>
<proteinExistence type="predicted"/>
<accession>A0ABP3M5J2</accession>
<dbReference type="EMBL" id="BAAAGS010000005">
    <property type="protein sequence ID" value="GAA0513736.1"/>
    <property type="molecule type" value="Genomic_DNA"/>
</dbReference>
<evidence type="ECO:0000256" key="1">
    <source>
        <dbReference type="ARBA" id="ARBA00022741"/>
    </source>
</evidence>
<gene>
    <name evidence="3" type="ORF">GCM10009533_10780</name>
</gene>
<dbReference type="PANTHER" id="PTHR32309:SF31">
    <property type="entry name" value="CAPSULAR EXOPOLYSACCHARIDE FAMILY"/>
    <property type="match status" value="1"/>
</dbReference>
<sequence length="473" mass="49079">MAVAVLVSFVVALAAGDGRTARARIVLRAPDQTGALGIELTSEASFVRYVKQRALFVTSDRVLSAARTRLGGPETLEQMRSAIAAEASSSGESIEITVDGAGLERSVLVANAVIAAYQDESRAEVTAATENALATLNTQRAAVVAEIPEGGAIAAAAGQTLSEIDKQMSSIRVVASQFDDGVAFVDHATAGAVGPWRGVLRDVAIGLAAGLVVAAATAWFRADRDRRVRHAGDLAGVVSEPLLGEIETLPAQAVPSLSTPGVPPLRSYQLVASGLRTMVGTGVVMVTGASAGEGATTTTLQIAGAAARDGLRVLVVDAAVRSRDLSRLLGLADWLGLTSIATGAASLEQATHSVHIGDGVGFSVVPAGHAHRYSRDQLRSSSLRRVIADMRARYDLVLVDLPPLSSQPETTSLIGVSDGVLVTVRREGDLRSLRKLRGQIHLFGGTITGYVLTFTGADPTRRAAEPAVPQPVR</sequence>
<keyword evidence="2" id="KW-0067">ATP-binding</keyword>
<dbReference type="SUPFAM" id="SSF52540">
    <property type="entry name" value="P-loop containing nucleoside triphosphate hydrolases"/>
    <property type="match status" value="1"/>
</dbReference>
<evidence type="ECO:0000313" key="3">
    <source>
        <dbReference type="EMBL" id="GAA0513736.1"/>
    </source>
</evidence>
<comment type="caution">
    <text evidence="3">The sequence shown here is derived from an EMBL/GenBank/DDBJ whole genome shotgun (WGS) entry which is preliminary data.</text>
</comment>
<dbReference type="Proteomes" id="UP001500729">
    <property type="component" value="Unassembled WGS sequence"/>
</dbReference>
<evidence type="ECO:0000313" key="4">
    <source>
        <dbReference type="Proteomes" id="UP001500729"/>
    </source>
</evidence>
<dbReference type="Gene3D" id="3.40.50.300">
    <property type="entry name" value="P-loop containing nucleotide triphosphate hydrolases"/>
    <property type="match status" value="1"/>
</dbReference>
<evidence type="ECO:0000256" key="2">
    <source>
        <dbReference type="ARBA" id="ARBA00022840"/>
    </source>
</evidence>
<reference evidence="4" key="1">
    <citation type="journal article" date="2019" name="Int. J. Syst. Evol. Microbiol.">
        <title>The Global Catalogue of Microorganisms (GCM) 10K type strain sequencing project: providing services to taxonomists for standard genome sequencing and annotation.</title>
        <authorList>
            <consortium name="The Broad Institute Genomics Platform"/>
            <consortium name="The Broad Institute Genome Sequencing Center for Infectious Disease"/>
            <person name="Wu L."/>
            <person name="Ma J."/>
        </authorList>
    </citation>
    <scope>NUCLEOTIDE SEQUENCE [LARGE SCALE GENOMIC DNA]</scope>
    <source>
        <strain evidence="4">JCM 10303</strain>
    </source>
</reference>
<dbReference type="InterPro" id="IPR005702">
    <property type="entry name" value="Wzc-like_C"/>
</dbReference>
<dbReference type="InterPro" id="IPR027417">
    <property type="entry name" value="P-loop_NTPase"/>
</dbReference>
<keyword evidence="4" id="KW-1185">Reference proteome</keyword>
<dbReference type="CDD" id="cd05387">
    <property type="entry name" value="BY-kinase"/>
    <property type="match status" value="1"/>
</dbReference>
<protein>
    <submittedName>
        <fullName evidence="3">Uncharacterized protein</fullName>
    </submittedName>
</protein>
<name>A0ABP3M5J2_SACER</name>